<accession>A0A835WK93</accession>
<evidence type="ECO:0000256" key="4">
    <source>
        <dbReference type="SAM" id="MobiDB-lite"/>
    </source>
</evidence>
<keyword evidence="1" id="KW-0677">Repeat</keyword>
<dbReference type="Pfam" id="PF12796">
    <property type="entry name" value="Ank_2"/>
    <property type="match status" value="1"/>
</dbReference>
<feature type="region of interest" description="Disordered" evidence="4">
    <location>
        <begin position="1"/>
        <end position="32"/>
    </location>
</feature>
<evidence type="ECO:0000256" key="1">
    <source>
        <dbReference type="ARBA" id="ARBA00022737"/>
    </source>
</evidence>
<feature type="repeat" description="ANK" evidence="3">
    <location>
        <begin position="69"/>
        <end position="101"/>
    </location>
</feature>
<gene>
    <name evidence="5" type="ORF">HYH02_006141</name>
</gene>
<dbReference type="OrthoDB" id="71307at2759"/>
<evidence type="ECO:0000256" key="3">
    <source>
        <dbReference type="PROSITE-ProRule" id="PRU00023"/>
    </source>
</evidence>
<comment type="caution">
    <text evidence="5">The sequence shown here is derived from an EMBL/GenBank/DDBJ whole genome shotgun (WGS) entry which is preliminary data.</text>
</comment>
<dbReference type="SUPFAM" id="SSF48403">
    <property type="entry name" value="Ankyrin repeat"/>
    <property type="match status" value="1"/>
</dbReference>
<dbReference type="Gene3D" id="1.25.40.20">
    <property type="entry name" value="Ankyrin repeat-containing domain"/>
    <property type="match status" value="1"/>
</dbReference>
<sequence length="187" mass="20196">MDWWSSLGDQPLPTWSGPRGEKPEGGGSTRGCGLVGSMRLHRAVNLRDSGLLERLVVGEGLDVNEVEAAGNTPLHNAAWSGWEAGVQQLLRLGAKVNASNNAGDRPWHWARNMGHTGVMALLEQHGAVKERGKVLVQEHVPKVKDFYSKPCWSHHPPPYADFVAAKRAEAKAQEAAAKSALRSSTAP</sequence>
<dbReference type="EMBL" id="JAEHOD010000016">
    <property type="protein sequence ID" value="KAG2448789.1"/>
    <property type="molecule type" value="Genomic_DNA"/>
</dbReference>
<proteinExistence type="predicted"/>
<dbReference type="InterPro" id="IPR002110">
    <property type="entry name" value="Ankyrin_rpt"/>
</dbReference>
<evidence type="ECO:0000313" key="5">
    <source>
        <dbReference type="EMBL" id="KAG2448789.1"/>
    </source>
</evidence>
<dbReference type="AlphaFoldDB" id="A0A835WK93"/>
<evidence type="ECO:0000313" key="6">
    <source>
        <dbReference type="Proteomes" id="UP000613740"/>
    </source>
</evidence>
<dbReference type="PROSITE" id="PS50297">
    <property type="entry name" value="ANK_REP_REGION"/>
    <property type="match status" value="1"/>
</dbReference>
<reference evidence="5" key="1">
    <citation type="journal article" date="2020" name="bioRxiv">
        <title>Comparative genomics of Chlamydomonas.</title>
        <authorList>
            <person name="Craig R.J."/>
            <person name="Hasan A.R."/>
            <person name="Ness R.W."/>
            <person name="Keightley P.D."/>
        </authorList>
    </citation>
    <scope>NUCLEOTIDE SEQUENCE</scope>
    <source>
        <strain evidence="5">CCAP 11/173</strain>
    </source>
</reference>
<keyword evidence="6" id="KW-1185">Reference proteome</keyword>
<dbReference type="PROSITE" id="PS50088">
    <property type="entry name" value="ANK_REPEAT"/>
    <property type="match status" value="1"/>
</dbReference>
<evidence type="ECO:0000256" key="2">
    <source>
        <dbReference type="ARBA" id="ARBA00023043"/>
    </source>
</evidence>
<name>A0A835WK93_9CHLO</name>
<dbReference type="PANTHER" id="PTHR24171">
    <property type="entry name" value="ANKYRIN REPEAT DOMAIN-CONTAINING PROTEIN 39-RELATED"/>
    <property type="match status" value="1"/>
</dbReference>
<protein>
    <submittedName>
        <fullName evidence="5">Uncharacterized protein</fullName>
    </submittedName>
</protein>
<organism evidence="5 6">
    <name type="scientific">Chlamydomonas schloesseri</name>
    <dbReference type="NCBI Taxonomy" id="2026947"/>
    <lineage>
        <taxon>Eukaryota</taxon>
        <taxon>Viridiplantae</taxon>
        <taxon>Chlorophyta</taxon>
        <taxon>core chlorophytes</taxon>
        <taxon>Chlorophyceae</taxon>
        <taxon>CS clade</taxon>
        <taxon>Chlamydomonadales</taxon>
        <taxon>Chlamydomonadaceae</taxon>
        <taxon>Chlamydomonas</taxon>
    </lineage>
</organism>
<keyword evidence="2 3" id="KW-0040">ANK repeat</keyword>
<dbReference type="InterPro" id="IPR036770">
    <property type="entry name" value="Ankyrin_rpt-contain_sf"/>
</dbReference>
<dbReference type="Proteomes" id="UP000613740">
    <property type="component" value="Unassembled WGS sequence"/>
</dbReference>